<dbReference type="PROSITE" id="PS00108">
    <property type="entry name" value="PROTEIN_KINASE_ST"/>
    <property type="match status" value="1"/>
</dbReference>
<keyword evidence="8" id="KW-0418">Kinase</keyword>
<evidence type="ECO:0000313" key="18">
    <source>
        <dbReference type="EMBL" id="OIW02843.1"/>
    </source>
</evidence>
<dbReference type="SMART" id="SM00220">
    <property type="entry name" value="S_TKc"/>
    <property type="match status" value="1"/>
</dbReference>
<name>A0A4P1R625_LUPAN</name>
<evidence type="ECO:0000256" key="14">
    <source>
        <dbReference type="PROSITE-ProRule" id="PRU10141"/>
    </source>
</evidence>
<dbReference type="GO" id="GO:0004674">
    <property type="term" value="F:protein serine/threonine kinase activity"/>
    <property type="evidence" value="ECO:0007669"/>
    <property type="project" value="UniProtKB-KW"/>
</dbReference>
<dbReference type="InterPro" id="IPR052232">
    <property type="entry name" value="RLK_Ser/Thr-Kinase"/>
</dbReference>
<accession>A0A4P1R625</accession>
<feature type="transmembrane region" description="Helical" evidence="16">
    <location>
        <begin position="20"/>
        <end position="47"/>
    </location>
</feature>
<dbReference type="Proteomes" id="UP000188354">
    <property type="component" value="Chromosome LG11"/>
</dbReference>
<evidence type="ECO:0000256" key="15">
    <source>
        <dbReference type="SAM" id="MobiDB-lite"/>
    </source>
</evidence>
<evidence type="ECO:0000259" key="17">
    <source>
        <dbReference type="PROSITE" id="PS50011"/>
    </source>
</evidence>
<feature type="compositionally biased region" description="Basic and acidic residues" evidence="15">
    <location>
        <begin position="495"/>
        <end position="506"/>
    </location>
</feature>
<reference evidence="18 19" key="1">
    <citation type="journal article" date="2017" name="Plant Biotechnol. J.">
        <title>A comprehensive draft genome sequence for lupin (Lupinus angustifolius), an emerging health food: insights into plant-microbe interactions and legume evolution.</title>
        <authorList>
            <person name="Hane J.K."/>
            <person name="Ming Y."/>
            <person name="Kamphuis L.G."/>
            <person name="Nelson M.N."/>
            <person name="Garg G."/>
            <person name="Atkins C.A."/>
            <person name="Bayer P.E."/>
            <person name="Bravo A."/>
            <person name="Bringans S."/>
            <person name="Cannon S."/>
            <person name="Edwards D."/>
            <person name="Foley R."/>
            <person name="Gao L.L."/>
            <person name="Harrison M.J."/>
            <person name="Huang W."/>
            <person name="Hurgobin B."/>
            <person name="Li S."/>
            <person name="Liu C.W."/>
            <person name="McGrath A."/>
            <person name="Morahan G."/>
            <person name="Murray J."/>
            <person name="Weller J."/>
            <person name="Jian J."/>
            <person name="Singh K.B."/>
        </authorList>
    </citation>
    <scope>NUCLEOTIDE SEQUENCE [LARGE SCALE GENOMIC DNA]</scope>
    <source>
        <strain evidence="19">cv. Tanjil</strain>
        <tissue evidence="18">Whole plant</tissue>
    </source>
</reference>
<evidence type="ECO:0000256" key="2">
    <source>
        <dbReference type="ARBA" id="ARBA00012513"/>
    </source>
</evidence>
<dbReference type="InterPro" id="IPR017441">
    <property type="entry name" value="Protein_kinase_ATP_BS"/>
</dbReference>
<keyword evidence="4" id="KW-0597">Phosphoprotein</keyword>
<dbReference type="SUPFAM" id="SSF56112">
    <property type="entry name" value="Protein kinase-like (PK-like)"/>
    <property type="match status" value="1"/>
</dbReference>
<evidence type="ECO:0000313" key="19">
    <source>
        <dbReference type="Proteomes" id="UP000188354"/>
    </source>
</evidence>
<keyword evidence="6 16" id="KW-0812">Transmembrane</keyword>
<keyword evidence="3" id="KW-0723">Serine/threonine-protein kinase</keyword>
<gene>
    <name evidence="18" type="ORF">TanjilG_29619</name>
</gene>
<dbReference type="InterPro" id="IPR008271">
    <property type="entry name" value="Ser/Thr_kinase_AS"/>
</dbReference>
<evidence type="ECO:0000256" key="11">
    <source>
        <dbReference type="ARBA" id="ARBA00023136"/>
    </source>
</evidence>
<evidence type="ECO:0000256" key="16">
    <source>
        <dbReference type="SAM" id="Phobius"/>
    </source>
</evidence>
<dbReference type="GO" id="GO:0005524">
    <property type="term" value="F:ATP binding"/>
    <property type="evidence" value="ECO:0007669"/>
    <property type="project" value="UniProtKB-UniRule"/>
</dbReference>
<keyword evidence="10 16" id="KW-1133">Transmembrane helix</keyword>
<dbReference type="EMBL" id="CM007371">
    <property type="protein sequence ID" value="OIW02843.1"/>
    <property type="molecule type" value="Genomic_DNA"/>
</dbReference>
<dbReference type="PANTHER" id="PTHR47984:SF4">
    <property type="entry name" value="OS01G0631700 PROTEIN"/>
    <property type="match status" value="1"/>
</dbReference>
<dbReference type="Gene3D" id="3.30.200.20">
    <property type="entry name" value="Phosphorylase Kinase, domain 1"/>
    <property type="match status" value="1"/>
</dbReference>
<keyword evidence="7 14" id="KW-0547">Nucleotide-binding</keyword>
<sequence length="739" mass="82816">MSSGSSLNVVLSKKTSVFGLKLWVLIGIGVGAFIVMVLCILYIWVIFRRKSRTRRSLDKHSLSQIPNVSKDINVDKVGVQNSHVQQENALVPLHDKANDKNADNVSVHLGMRRFSDPDNVSQCSSIYHHERGFSSMSGEEGSSGNANKQTALSYGGLVTASPLIGLPELSHLGWGHWFTLRDLQQATNRFSAENIVGEGGYGVVYKGRLINGTEVAVKKLLNNLGQAEKEFRVEVEAIGHVRHKNLVRLLGYCVEGVNRLLVYEYVNSGNLEQWLHGAMHQHGILTWEARMKVLLGTAKALAYLHEAIEPKVVHRDIKSSNILIDDEFNAKVSDFGLAKLLDSGESHITTRVMGTFGYVAPEYANSGLLNEKSDIYSFGVLLLEAITGRDPVDYARPANEVNLVEWLKMMVGTRRAEEVVDSSLEVKPSTHALKRALLVALKCVDPDAEKRPKMSQVVRMLEADEYTVREDRRNRRRSRTASMEIEAVKESGPSDAEKVGHSESHAPETTNSARLRLLRLSEAADKLQKQAAIRIQKGEENDAREMLYQRKKVLNALENTKRRIELLDEFSIKLSEAISLKESQLIGNTMNIEDTTEDASSPVRIIAPKEEVQNDFTNDDLNPNTMKLGDVQDVQLSKESEGNPIDEKEMENFQGSFSNNSWNEKNIASSLSEISSYEDFMEHIDQKLSEIEAELVTVLNVSTLVLNSKERPNNLRLQQIMELLDSIHGIRQRYNISIY</sequence>
<keyword evidence="11 16" id="KW-0472">Membrane</keyword>
<keyword evidence="9 14" id="KW-0067">ATP-binding</keyword>
<feature type="binding site" evidence="14">
    <location>
        <position position="219"/>
    </location>
    <ligand>
        <name>ATP</name>
        <dbReference type="ChEBI" id="CHEBI:30616"/>
    </ligand>
</feature>
<proteinExistence type="predicted"/>
<dbReference type="GO" id="GO:0016020">
    <property type="term" value="C:membrane"/>
    <property type="evidence" value="ECO:0007669"/>
    <property type="project" value="UniProtKB-SubCell"/>
</dbReference>
<evidence type="ECO:0000256" key="7">
    <source>
        <dbReference type="ARBA" id="ARBA00022741"/>
    </source>
</evidence>
<dbReference type="InterPro" id="IPR011009">
    <property type="entry name" value="Kinase-like_dom_sf"/>
</dbReference>
<dbReference type="AlphaFoldDB" id="A0A4P1R625"/>
<feature type="domain" description="Protein kinase" evidence="17">
    <location>
        <begin position="190"/>
        <end position="467"/>
    </location>
</feature>
<evidence type="ECO:0000256" key="10">
    <source>
        <dbReference type="ARBA" id="ARBA00022989"/>
    </source>
</evidence>
<dbReference type="PROSITE" id="PS00107">
    <property type="entry name" value="PROTEIN_KINASE_ATP"/>
    <property type="match status" value="1"/>
</dbReference>
<comment type="catalytic activity">
    <reaction evidence="13">
        <text>L-seryl-[protein] + ATP = O-phospho-L-seryl-[protein] + ADP + H(+)</text>
        <dbReference type="Rhea" id="RHEA:17989"/>
        <dbReference type="Rhea" id="RHEA-COMP:9863"/>
        <dbReference type="Rhea" id="RHEA-COMP:11604"/>
        <dbReference type="ChEBI" id="CHEBI:15378"/>
        <dbReference type="ChEBI" id="CHEBI:29999"/>
        <dbReference type="ChEBI" id="CHEBI:30616"/>
        <dbReference type="ChEBI" id="CHEBI:83421"/>
        <dbReference type="ChEBI" id="CHEBI:456216"/>
        <dbReference type="EC" id="2.7.11.1"/>
    </reaction>
</comment>
<dbReference type="Pfam" id="PF00069">
    <property type="entry name" value="Pkinase"/>
    <property type="match status" value="1"/>
</dbReference>
<evidence type="ECO:0000256" key="9">
    <source>
        <dbReference type="ARBA" id="ARBA00022840"/>
    </source>
</evidence>
<dbReference type="FunFam" id="3.30.200.20:FF:000083">
    <property type="entry name" value="Putative receptor-like protein kinase"/>
    <property type="match status" value="1"/>
</dbReference>
<evidence type="ECO:0000256" key="13">
    <source>
        <dbReference type="ARBA" id="ARBA00048679"/>
    </source>
</evidence>
<dbReference type="CDD" id="cd14066">
    <property type="entry name" value="STKc_IRAK"/>
    <property type="match status" value="1"/>
</dbReference>
<dbReference type="FunFam" id="1.10.510.10:FF:000035">
    <property type="entry name" value="Putative receptor-like serine/threonine-protein kinase"/>
    <property type="match status" value="1"/>
</dbReference>
<evidence type="ECO:0000256" key="5">
    <source>
        <dbReference type="ARBA" id="ARBA00022679"/>
    </source>
</evidence>
<dbReference type="Gramene" id="OIW02843">
    <property type="protein sequence ID" value="OIW02843"/>
    <property type="gene ID" value="TanjilG_29619"/>
</dbReference>
<dbReference type="Gene3D" id="1.10.510.10">
    <property type="entry name" value="Transferase(Phosphotransferase) domain 1"/>
    <property type="match status" value="1"/>
</dbReference>
<evidence type="ECO:0000256" key="3">
    <source>
        <dbReference type="ARBA" id="ARBA00022527"/>
    </source>
</evidence>
<evidence type="ECO:0000256" key="1">
    <source>
        <dbReference type="ARBA" id="ARBA00004167"/>
    </source>
</evidence>
<evidence type="ECO:0000256" key="12">
    <source>
        <dbReference type="ARBA" id="ARBA00047899"/>
    </source>
</evidence>
<keyword evidence="5" id="KW-0808">Transferase</keyword>
<dbReference type="PROSITE" id="PS50011">
    <property type="entry name" value="PROTEIN_KINASE_DOM"/>
    <property type="match status" value="1"/>
</dbReference>
<evidence type="ECO:0000256" key="4">
    <source>
        <dbReference type="ARBA" id="ARBA00022553"/>
    </source>
</evidence>
<dbReference type="PANTHER" id="PTHR47984">
    <property type="entry name" value="OS01G0323000 PROTEIN"/>
    <property type="match status" value="1"/>
</dbReference>
<evidence type="ECO:0000256" key="8">
    <source>
        <dbReference type="ARBA" id="ARBA00022777"/>
    </source>
</evidence>
<protein>
    <recommendedName>
        <fullName evidence="2">non-specific serine/threonine protein kinase</fullName>
        <ecNumber evidence="2">2.7.11.1</ecNumber>
    </recommendedName>
</protein>
<dbReference type="STRING" id="3871.A0A4P1R625"/>
<evidence type="ECO:0000256" key="6">
    <source>
        <dbReference type="ARBA" id="ARBA00022692"/>
    </source>
</evidence>
<organism evidence="18 19">
    <name type="scientific">Lupinus angustifolius</name>
    <name type="common">Narrow-leaved blue lupine</name>
    <dbReference type="NCBI Taxonomy" id="3871"/>
    <lineage>
        <taxon>Eukaryota</taxon>
        <taxon>Viridiplantae</taxon>
        <taxon>Streptophyta</taxon>
        <taxon>Embryophyta</taxon>
        <taxon>Tracheophyta</taxon>
        <taxon>Spermatophyta</taxon>
        <taxon>Magnoliopsida</taxon>
        <taxon>eudicotyledons</taxon>
        <taxon>Gunneridae</taxon>
        <taxon>Pentapetalae</taxon>
        <taxon>rosids</taxon>
        <taxon>fabids</taxon>
        <taxon>Fabales</taxon>
        <taxon>Fabaceae</taxon>
        <taxon>Papilionoideae</taxon>
        <taxon>50 kb inversion clade</taxon>
        <taxon>genistoids sensu lato</taxon>
        <taxon>core genistoids</taxon>
        <taxon>Genisteae</taxon>
        <taxon>Lupinus</taxon>
    </lineage>
</organism>
<comment type="catalytic activity">
    <reaction evidence="12">
        <text>L-threonyl-[protein] + ATP = O-phospho-L-threonyl-[protein] + ADP + H(+)</text>
        <dbReference type="Rhea" id="RHEA:46608"/>
        <dbReference type="Rhea" id="RHEA-COMP:11060"/>
        <dbReference type="Rhea" id="RHEA-COMP:11605"/>
        <dbReference type="ChEBI" id="CHEBI:15378"/>
        <dbReference type="ChEBI" id="CHEBI:30013"/>
        <dbReference type="ChEBI" id="CHEBI:30616"/>
        <dbReference type="ChEBI" id="CHEBI:61977"/>
        <dbReference type="ChEBI" id="CHEBI:456216"/>
        <dbReference type="EC" id="2.7.11.1"/>
    </reaction>
</comment>
<keyword evidence="19" id="KW-1185">Reference proteome</keyword>
<feature type="region of interest" description="Disordered" evidence="15">
    <location>
        <begin position="471"/>
        <end position="511"/>
    </location>
</feature>
<dbReference type="EC" id="2.7.11.1" evidence="2"/>
<comment type="subcellular location">
    <subcellularLocation>
        <location evidence="1">Membrane</location>
        <topology evidence="1">Single-pass membrane protein</topology>
    </subcellularLocation>
</comment>
<dbReference type="InterPro" id="IPR000719">
    <property type="entry name" value="Prot_kinase_dom"/>
</dbReference>